<accession>A0A0J7ZIS7</accession>
<feature type="domain" description="Amidohydrolase-related" evidence="1">
    <location>
        <begin position="69"/>
        <end position="419"/>
    </location>
</feature>
<dbReference type="InterPro" id="IPR032466">
    <property type="entry name" value="Metal_Hydrolase"/>
</dbReference>
<dbReference type="Pfam" id="PF01979">
    <property type="entry name" value="Amidohydro_1"/>
    <property type="match status" value="1"/>
</dbReference>
<dbReference type="Proteomes" id="UP000037432">
    <property type="component" value="Unassembled WGS sequence"/>
</dbReference>
<dbReference type="GO" id="GO:0016810">
    <property type="term" value="F:hydrolase activity, acting on carbon-nitrogen (but not peptide) bonds"/>
    <property type="evidence" value="ECO:0007669"/>
    <property type="project" value="InterPro"/>
</dbReference>
<dbReference type="EMBL" id="LFNT01000005">
    <property type="protein sequence ID" value="KMS75941.1"/>
    <property type="molecule type" value="Genomic_DNA"/>
</dbReference>
<protein>
    <submittedName>
        <fullName evidence="2">Amidohydrolase</fullName>
    </submittedName>
</protein>
<dbReference type="OrthoDB" id="3514520at2"/>
<dbReference type="PANTHER" id="PTHR43135:SF3">
    <property type="entry name" value="ALPHA-D-RIBOSE 1-METHYLPHOSPHONATE 5-TRIPHOSPHATE DIPHOSPHATASE"/>
    <property type="match status" value="1"/>
</dbReference>
<evidence type="ECO:0000313" key="2">
    <source>
        <dbReference type="EMBL" id="KMS75941.1"/>
    </source>
</evidence>
<dbReference type="InterPro" id="IPR011059">
    <property type="entry name" value="Metal-dep_hydrolase_composite"/>
</dbReference>
<evidence type="ECO:0000259" key="1">
    <source>
        <dbReference type="Pfam" id="PF01979"/>
    </source>
</evidence>
<evidence type="ECO:0000313" key="3">
    <source>
        <dbReference type="Proteomes" id="UP000037432"/>
    </source>
</evidence>
<reference evidence="2 3" key="1">
    <citation type="submission" date="2015-06" db="EMBL/GenBank/DDBJ databases">
        <authorList>
            <person name="Ju K.-S."/>
            <person name="Doroghazi J.R."/>
            <person name="Metcalf W.W."/>
        </authorList>
    </citation>
    <scope>NUCLEOTIDE SEQUENCE [LARGE SCALE GENOMIC DNA]</scope>
    <source>
        <strain evidence="2 3">NRRL 3414</strain>
    </source>
</reference>
<comment type="caution">
    <text evidence="2">The sequence shown here is derived from an EMBL/GenBank/DDBJ whole genome shotgun (WGS) entry which is preliminary data.</text>
</comment>
<sequence length="427" mass="44980">MAAREPGQAPREKTPQPPVLLRAARLLDIDKGEIAEPGEVLVVGEHIAEIRPARLPEGTVVRDLGDVTLLAGLMDMEVNLFLGGPDHRSPLIPVQEDPAVRTLRAVTNARRTLRRGYTTVRNLGLFVQTGGVLLDVALKKAIDLGWVEGPRVVPAGHAIAPTGGHLDPTMFQAFAPGVLPLTVEEGIANGVAEVRKAVRHQIKYGARVIKVCASNGVMSHTGPAGAQQYSDEELRAAVDEAHRAGLKVAAHCMGDSAIRAAVEAGIDCIEHGFLASDATLDLMVERGTFLVATTSLTEGMDTTHADPALRAKAAEVFPRARESTARAIRRGVKVALGTDAPAIPHGKGVMELLALADRGMRPVDALRAATTVAAELIDAGDRGRIAPGLLADVIAVPGDPLTDLSVTGRVCFVMKGGRVYRDDTPGS</sequence>
<gene>
    <name evidence="2" type="ORF">ACM01_06830</name>
</gene>
<dbReference type="Gene3D" id="3.20.20.140">
    <property type="entry name" value="Metal-dependent hydrolases"/>
    <property type="match status" value="1"/>
</dbReference>
<dbReference type="RefSeq" id="WP_048580179.1">
    <property type="nucleotide sequence ID" value="NZ_LFNT01000005.1"/>
</dbReference>
<name>A0A0J7ZIS7_STRVR</name>
<dbReference type="InterPro" id="IPR057744">
    <property type="entry name" value="OTAase-like"/>
</dbReference>
<dbReference type="SUPFAM" id="SSF51338">
    <property type="entry name" value="Composite domain of metallo-dependent hydrolases"/>
    <property type="match status" value="1"/>
</dbReference>
<dbReference type="InterPro" id="IPR051781">
    <property type="entry name" value="Metallo-dep_Hydrolase"/>
</dbReference>
<dbReference type="CDD" id="cd01299">
    <property type="entry name" value="Met_dep_hydrolase_A"/>
    <property type="match status" value="1"/>
</dbReference>
<proteinExistence type="predicted"/>
<dbReference type="PATRIC" id="fig|1938.3.peg.498"/>
<dbReference type="Gene3D" id="2.30.40.10">
    <property type="entry name" value="Urease, subunit C, domain 1"/>
    <property type="match status" value="1"/>
</dbReference>
<organism evidence="2 3">
    <name type="scientific">Streptomyces viridochromogenes</name>
    <dbReference type="NCBI Taxonomy" id="1938"/>
    <lineage>
        <taxon>Bacteria</taxon>
        <taxon>Bacillati</taxon>
        <taxon>Actinomycetota</taxon>
        <taxon>Actinomycetes</taxon>
        <taxon>Kitasatosporales</taxon>
        <taxon>Streptomycetaceae</taxon>
        <taxon>Streptomyces</taxon>
    </lineage>
</organism>
<dbReference type="AlphaFoldDB" id="A0A0J7ZIS7"/>
<dbReference type="PANTHER" id="PTHR43135">
    <property type="entry name" value="ALPHA-D-RIBOSE 1-METHYLPHOSPHONATE 5-TRIPHOSPHATE DIPHOSPHATASE"/>
    <property type="match status" value="1"/>
</dbReference>
<dbReference type="InterPro" id="IPR006680">
    <property type="entry name" value="Amidohydro-rel"/>
</dbReference>
<keyword evidence="2" id="KW-0378">Hydrolase</keyword>
<dbReference type="SUPFAM" id="SSF51556">
    <property type="entry name" value="Metallo-dependent hydrolases"/>
    <property type="match status" value="1"/>
</dbReference>